<sequence length="615" mass="66282">MSGNRLSPEHADGRVQRSKLRFNTGPPREQSVDALLSPEALGRRPQKAATIDGGGGPRRSFLGLAEGSPASRRPSNSNTGMPPSPRKDVPRLSGLGSTPDLLGRRPSKSGTKERPTPLLQLKEPGGRSPALLGSTLPRVVSMPTLNADGGQRSARGMPSPRGMPASPRTPSSGATSSPARRPSRLASSGGLLRASQRLEQDGFAAGSREPPRSPRASTRMPSKGVLRASTRSQTEPASTKEAPEVRFRMSNVSEIAAVAASAAEPPEVRSPGTSSRVPSKGALRVSTRSVDSDAGGREPPRSPRTSTRMPSKGALRVSTRSVDSDVGGSKEFPEGRTARVASKLSSSRGMARLNSKAQADGSASTTEPTEDLLNTGLLSFEATTPRTPRCPDPQVEAMKEIARLRRELMIPMESMQAAMKLFKQHATVPANGVVFTDGELTKANLASVMRQMSSGTSNDLVETCLVDNAFEIADKDENGSISFYEFAIWYSSHSFDEMFNLDSKEIELRTLSAQLGMPMSEIDTYRKHFDSFDIDGNGTMDRTEFYEMLLKCLKVPKHIGIPKNRVEQMWSDADADGSGVIEFIEFVLFYAKYFGAKGMDGYYAKNGLVDTLRGR</sequence>
<dbReference type="Pfam" id="PF13833">
    <property type="entry name" value="EF-hand_8"/>
    <property type="match status" value="1"/>
</dbReference>
<keyword evidence="5" id="KW-1185">Reference proteome</keyword>
<accession>A0ABN9TBK1</accession>
<dbReference type="PROSITE" id="PS50222">
    <property type="entry name" value="EF_HAND_2"/>
    <property type="match status" value="3"/>
</dbReference>
<evidence type="ECO:0000256" key="2">
    <source>
        <dbReference type="SAM" id="MobiDB-lite"/>
    </source>
</evidence>
<keyword evidence="1" id="KW-0106">Calcium</keyword>
<name>A0ABN9TBK1_9DINO</name>
<dbReference type="InterPro" id="IPR018247">
    <property type="entry name" value="EF_Hand_1_Ca_BS"/>
</dbReference>
<evidence type="ECO:0000313" key="4">
    <source>
        <dbReference type="EMBL" id="CAK0843051.1"/>
    </source>
</evidence>
<evidence type="ECO:0000313" key="5">
    <source>
        <dbReference type="Proteomes" id="UP001189429"/>
    </source>
</evidence>
<protein>
    <recommendedName>
        <fullName evidence="3">EF-hand domain-containing protein</fullName>
    </recommendedName>
</protein>
<dbReference type="InterPro" id="IPR011992">
    <property type="entry name" value="EF-hand-dom_pair"/>
</dbReference>
<gene>
    <name evidence="4" type="ORF">PCOR1329_LOCUS37499</name>
</gene>
<feature type="compositionally biased region" description="Polar residues" evidence="2">
    <location>
        <begin position="355"/>
        <end position="367"/>
    </location>
</feature>
<evidence type="ECO:0000256" key="1">
    <source>
        <dbReference type="ARBA" id="ARBA00022837"/>
    </source>
</evidence>
<dbReference type="SMART" id="SM00054">
    <property type="entry name" value="EFh"/>
    <property type="match status" value="3"/>
</dbReference>
<dbReference type="Gene3D" id="1.10.238.10">
    <property type="entry name" value="EF-hand"/>
    <property type="match status" value="2"/>
</dbReference>
<dbReference type="PROSITE" id="PS00018">
    <property type="entry name" value="EF_HAND_1"/>
    <property type="match status" value="3"/>
</dbReference>
<feature type="domain" description="EF-hand" evidence="3">
    <location>
        <begin position="466"/>
        <end position="496"/>
    </location>
</feature>
<feature type="compositionally biased region" description="Low complexity" evidence="2">
    <location>
        <begin position="252"/>
        <end position="271"/>
    </location>
</feature>
<dbReference type="Proteomes" id="UP001189429">
    <property type="component" value="Unassembled WGS sequence"/>
</dbReference>
<organism evidence="4 5">
    <name type="scientific">Prorocentrum cordatum</name>
    <dbReference type="NCBI Taxonomy" id="2364126"/>
    <lineage>
        <taxon>Eukaryota</taxon>
        <taxon>Sar</taxon>
        <taxon>Alveolata</taxon>
        <taxon>Dinophyceae</taxon>
        <taxon>Prorocentrales</taxon>
        <taxon>Prorocentraceae</taxon>
        <taxon>Prorocentrum</taxon>
    </lineage>
</organism>
<feature type="compositionally biased region" description="Basic and acidic residues" evidence="2">
    <location>
        <begin position="290"/>
        <end position="301"/>
    </location>
</feature>
<evidence type="ECO:0000259" key="3">
    <source>
        <dbReference type="PROSITE" id="PS50222"/>
    </source>
</evidence>
<dbReference type="InterPro" id="IPR002048">
    <property type="entry name" value="EF_hand_dom"/>
</dbReference>
<feature type="domain" description="EF-hand" evidence="3">
    <location>
        <begin position="520"/>
        <end position="555"/>
    </location>
</feature>
<dbReference type="CDD" id="cd00051">
    <property type="entry name" value="EFh"/>
    <property type="match status" value="2"/>
</dbReference>
<proteinExistence type="predicted"/>
<feature type="compositionally biased region" description="Low complexity" evidence="2">
    <location>
        <begin position="164"/>
        <end position="195"/>
    </location>
</feature>
<comment type="caution">
    <text evidence="4">The sequence shown here is derived from an EMBL/GenBank/DDBJ whole genome shotgun (WGS) entry which is preliminary data.</text>
</comment>
<dbReference type="EMBL" id="CAUYUJ010014546">
    <property type="protein sequence ID" value="CAK0843051.1"/>
    <property type="molecule type" value="Genomic_DNA"/>
</dbReference>
<feature type="region of interest" description="Disordered" evidence="2">
    <location>
        <begin position="1"/>
        <end position="369"/>
    </location>
</feature>
<feature type="domain" description="EF-hand" evidence="3">
    <location>
        <begin position="561"/>
        <end position="596"/>
    </location>
</feature>
<dbReference type="SUPFAM" id="SSF47473">
    <property type="entry name" value="EF-hand"/>
    <property type="match status" value="1"/>
</dbReference>
<dbReference type="Pfam" id="PF13202">
    <property type="entry name" value="EF-hand_5"/>
    <property type="match status" value="1"/>
</dbReference>
<reference evidence="4" key="1">
    <citation type="submission" date="2023-10" db="EMBL/GenBank/DDBJ databases">
        <authorList>
            <person name="Chen Y."/>
            <person name="Shah S."/>
            <person name="Dougan E. K."/>
            <person name="Thang M."/>
            <person name="Chan C."/>
        </authorList>
    </citation>
    <scope>NUCLEOTIDE SEQUENCE [LARGE SCALE GENOMIC DNA]</scope>
</reference>